<dbReference type="EMBL" id="SJPJ01000003">
    <property type="protein sequence ID" value="TWT75777.1"/>
    <property type="molecule type" value="Genomic_DNA"/>
</dbReference>
<evidence type="ECO:0000313" key="2">
    <source>
        <dbReference type="Proteomes" id="UP000315010"/>
    </source>
</evidence>
<dbReference type="Proteomes" id="UP000315010">
    <property type="component" value="Unassembled WGS sequence"/>
</dbReference>
<keyword evidence="2" id="KW-1185">Reference proteome</keyword>
<dbReference type="AlphaFoldDB" id="A0A5C5YLT5"/>
<sequence length="119" mass="13297">MVAIAAIWFMYMARQDAARCQLIRDIASVGGTVTFDESQRFSLFRSQRVTEVVIPYANSADVGMTRLASFPNLSELGLKDVDVTNEDGLRFQTAELRITNVTDDMLEQLEGQTSDGELR</sequence>
<proteinExistence type="predicted"/>
<protein>
    <submittedName>
        <fullName evidence="1">Uncharacterized protein</fullName>
    </submittedName>
</protein>
<name>A0A5C5YLT5_9BACT</name>
<organism evidence="1 2">
    <name type="scientific">Novipirellula herctigrandis</name>
    <dbReference type="NCBI Taxonomy" id="2527986"/>
    <lineage>
        <taxon>Bacteria</taxon>
        <taxon>Pseudomonadati</taxon>
        <taxon>Planctomycetota</taxon>
        <taxon>Planctomycetia</taxon>
        <taxon>Pirellulales</taxon>
        <taxon>Pirellulaceae</taxon>
        <taxon>Novipirellula</taxon>
    </lineage>
</organism>
<comment type="caution">
    <text evidence="1">The sequence shown here is derived from an EMBL/GenBank/DDBJ whole genome shotgun (WGS) entry which is preliminary data.</text>
</comment>
<gene>
    <name evidence="1" type="ORF">CA13_73500</name>
</gene>
<accession>A0A5C5YLT5</accession>
<evidence type="ECO:0000313" key="1">
    <source>
        <dbReference type="EMBL" id="TWT75777.1"/>
    </source>
</evidence>
<reference evidence="1 2" key="1">
    <citation type="submission" date="2019-02" db="EMBL/GenBank/DDBJ databases">
        <title>Deep-cultivation of Planctomycetes and their phenomic and genomic characterization uncovers novel biology.</title>
        <authorList>
            <person name="Wiegand S."/>
            <person name="Jogler M."/>
            <person name="Boedeker C."/>
            <person name="Pinto D."/>
            <person name="Vollmers J."/>
            <person name="Rivas-Marin E."/>
            <person name="Kohn T."/>
            <person name="Peeters S.H."/>
            <person name="Heuer A."/>
            <person name="Rast P."/>
            <person name="Oberbeckmann S."/>
            <person name="Bunk B."/>
            <person name="Jeske O."/>
            <person name="Meyerdierks A."/>
            <person name="Storesund J.E."/>
            <person name="Kallscheuer N."/>
            <person name="Luecker S."/>
            <person name="Lage O.M."/>
            <person name="Pohl T."/>
            <person name="Merkel B.J."/>
            <person name="Hornburger P."/>
            <person name="Mueller R.-W."/>
            <person name="Bruemmer F."/>
            <person name="Labrenz M."/>
            <person name="Spormann A.M."/>
            <person name="Op Den Camp H."/>
            <person name="Overmann J."/>
            <person name="Amann R."/>
            <person name="Jetten M.S.M."/>
            <person name="Mascher T."/>
            <person name="Medema M.H."/>
            <person name="Devos D.P."/>
            <person name="Kaster A.-K."/>
            <person name="Ovreas L."/>
            <person name="Rohde M."/>
            <person name="Galperin M.Y."/>
            <person name="Jogler C."/>
        </authorList>
    </citation>
    <scope>NUCLEOTIDE SEQUENCE [LARGE SCALE GENOMIC DNA]</scope>
    <source>
        <strain evidence="1 2">CA13</strain>
    </source>
</reference>